<comment type="cofactor">
    <cofactor evidence="1">
        <name>heme</name>
        <dbReference type="ChEBI" id="CHEBI:30413"/>
    </cofactor>
</comment>
<reference evidence="8 9" key="1">
    <citation type="submission" date="2024-07" db="EMBL/GenBank/DDBJ databases">
        <title>Section-level genome sequencing and comparative genomics of Aspergillus sections Usti and Cavernicolus.</title>
        <authorList>
            <consortium name="Lawrence Berkeley National Laboratory"/>
            <person name="Nybo J.L."/>
            <person name="Vesth T.C."/>
            <person name="Theobald S."/>
            <person name="Frisvad J.C."/>
            <person name="Larsen T.O."/>
            <person name="Kjaerboelling I."/>
            <person name="Rothschild-Mancinelli K."/>
            <person name="Lyhne E.K."/>
            <person name="Kogle M.E."/>
            <person name="Barry K."/>
            <person name="Clum A."/>
            <person name="Na H."/>
            <person name="Ledsgaard L."/>
            <person name="Lin J."/>
            <person name="Lipzen A."/>
            <person name="Kuo A."/>
            <person name="Riley R."/>
            <person name="Mondo S."/>
            <person name="Labutti K."/>
            <person name="Haridas S."/>
            <person name="Pangalinan J."/>
            <person name="Salamov A.A."/>
            <person name="Simmons B.A."/>
            <person name="Magnuson J.K."/>
            <person name="Chen J."/>
            <person name="Drula E."/>
            <person name="Henrissat B."/>
            <person name="Wiebenga A."/>
            <person name="Lubbers R.J."/>
            <person name="Gomes A.C."/>
            <person name="Makela M.R."/>
            <person name="Stajich J."/>
            <person name="Grigoriev I.V."/>
            <person name="Mortensen U.H."/>
            <person name="De Vries R.P."/>
            <person name="Baker S.E."/>
            <person name="Andersen M.R."/>
        </authorList>
    </citation>
    <scope>NUCLEOTIDE SEQUENCE [LARGE SCALE GENOMIC DNA]</scope>
    <source>
        <strain evidence="8 9">CBS 123904</strain>
    </source>
</reference>
<comment type="similarity">
    <text evidence="2 6">Belongs to the cytochrome P450 family.</text>
</comment>
<dbReference type="Gene3D" id="1.10.630.10">
    <property type="entry name" value="Cytochrome P450"/>
    <property type="match status" value="1"/>
</dbReference>
<keyword evidence="6" id="KW-0503">Monooxygenase</keyword>
<proteinExistence type="inferred from homology"/>
<keyword evidence="4 6" id="KW-0560">Oxidoreductase</keyword>
<evidence type="ECO:0000313" key="9">
    <source>
        <dbReference type="Proteomes" id="UP001610446"/>
    </source>
</evidence>
<dbReference type="PRINTS" id="PR00463">
    <property type="entry name" value="EP450I"/>
</dbReference>
<keyword evidence="9" id="KW-1185">Reference proteome</keyword>
<dbReference type="InterPro" id="IPR050121">
    <property type="entry name" value="Cytochrome_P450_monoxygenase"/>
</dbReference>
<keyword evidence="6" id="KW-0349">Heme</keyword>
<dbReference type="CDD" id="cd11061">
    <property type="entry name" value="CYP67-like"/>
    <property type="match status" value="1"/>
</dbReference>
<dbReference type="EMBL" id="JBFXLU010000028">
    <property type="protein sequence ID" value="KAL2851908.1"/>
    <property type="molecule type" value="Genomic_DNA"/>
</dbReference>
<dbReference type="SUPFAM" id="SSF48264">
    <property type="entry name" value="Cytochrome P450"/>
    <property type="match status" value="1"/>
</dbReference>
<organism evidence="8 9">
    <name type="scientific">Aspergillus pseudoustus</name>
    <dbReference type="NCBI Taxonomy" id="1810923"/>
    <lineage>
        <taxon>Eukaryota</taxon>
        <taxon>Fungi</taxon>
        <taxon>Dikarya</taxon>
        <taxon>Ascomycota</taxon>
        <taxon>Pezizomycotina</taxon>
        <taxon>Eurotiomycetes</taxon>
        <taxon>Eurotiomycetidae</taxon>
        <taxon>Eurotiales</taxon>
        <taxon>Aspergillaceae</taxon>
        <taxon>Aspergillus</taxon>
        <taxon>Aspergillus subgen. Nidulantes</taxon>
    </lineage>
</organism>
<dbReference type="PRINTS" id="PR00385">
    <property type="entry name" value="P450"/>
</dbReference>
<keyword evidence="5 6" id="KW-0408">Iron</keyword>
<keyword evidence="7" id="KW-0812">Transmembrane</keyword>
<evidence type="ECO:0000313" key="8">
    <source>
        <dbReference type="EMBL" id="KAL2851908.1"/>
    </source>
</evidence>
<feature type="transmembrane region" description="Helical" evidence="7">
    <location>
        <begin position="6"/>
        <end position="28"/>
    </location>
</feature>
<name>A0ABR4KL11_9EURO</name>
<evidence type="ECO:0000256" key="5">
    <source>
        <dbReference type="ARBA" id="ARBA00023004"/>
    </source>
</evidence>
<sequence>MGIATLALPALAAYVIIVWLILPVFTYFRDPKGLRKYHNLSPLSGMTDFPYLYLNSQGFRSKSITEAHRRLNSPILRIGPNNLSFGDVKAIRDIYGHSTPCLKDLKYSITGGPHPNIFDVVDKPKHSEKRKRLSAAFAIKNLVDWEFKVADTTARLLAAFDKRCTEPLPANRTTPAKADLTIEFNHWINLFTIEAINIIALSSRLGVLEQGDDLVTAQRVDGTTYQTHYRKAQNQSAFATSHFIWDYGNFHLLAQLSQIFPKWRQIWRNAEPWRDVIYHQAITRLDRYKNGEKLDDFFTSLMENKSGEPYNLEFGEILGDVGAVIDAGADTTAIALTQVLELLIRHPAHMETLRDEVDAVLDDEVVAPFEKVRNLPFLRACLDEAMRIIPPTSAGLPRRTPPEGAMIMGEWIPGNTSVSMTAYTTHHDPTIFPAPEEFQPQRWMDPSERKRMEPYFIPFSTGGRGCIGRNISYLEQTIMLASLVHRYEFALPSPDWKLKRFEAFNLLMGEMPIKIWRRTPGNPLVS</sequence>
<dbReference type="Pfam" id="PF00067">
    <property type="entry name" value="p450"/>
    <property type="match status" value="1"/>
</dbReference>
<protein>
    <submittedName>
        <fullName evidence="8">Cytochrome P450</fullName>
    </submittedName>
</protein>
<dbReference type="InterPro" id="IPR001128">
    <property type="entry name" value="Cyt_P450"/>
</dbReference>
<evidence type="ECO:0000256" key="3">
    <source>
        <dbReference type="ARBA" id="ARBA00022723"/>
    </source>
</evidence>
<dbReference type="PANTHER" id="PTHR24305:SF172">
    <property type="entry name" value="P450, PUTATIVE (EUROFUNG)-RELATED"/>
    <property type="match status" value="1"/>
</dbReference>
<dbReference type="Proteomes" id="UP001610446">
    <property type="component" value="Unassembled WGS sequence"/>
</dbReference>
<dbReference type="PROSITE" id="PS00086">
    <property type="entry name" value="CYTOCHROME_P450"/>
    <property type="match status" value="1"/>
</dbReference>
<evidence type="ECO:0000256" key="1">
    <source>
        <dbReference type="ARBA" id="ARBA00001971"/>
    </source>
</evidence>
<keyword evidence="7" id="KW-1133">Transmembrane helix</keyword>
<keyword evidence="3 6" id="KW-0479">Metal-binding</keyword>
<dbReference type="InterPro" id="IPR017972">
    <property type="entry name" value="Cyt_P450_CS"/>
</dbReference>
<dbReference type="InterPro" id="IPR002401">
    <property type="entry name" value="Cyt_P450_E_grp-I"/>
</dbReference>
<accession>A0ABR4KL11</accession>
<gene>
    <name evidence="8" type="ORF">BJY01DRAFT_208802</name>
</gene>
<evidence type="ECO:0000256" key="2">
    <source>
        <dbReference type="ARBA" id="ARBA00010617"/>
    </source>
</evidence>
<dbReference type="PANTHER" id="PTHR24305">
    <property type="entry name" value="CYTOCHROME P450"/>
    <property type="match status" value="1"/>
</dbReference>
<evidence type="ECO:0000256" key="7">
    <source>
        <dbReference type="SAM" id="Phobius"/>
    </source>
</evidence>
<dbReference type="InterPro" id="IPR036396">
    <property type="entry name" value="Cyt_P450_sf"/>
</dbReference>
<comment type="caution">
    <text evidence="8">The sequence shown here is derived from an EMBL/GenBank/DDBJ whole genome shotgun (WGS) entry which is preliminary data.</text>
</comment>
<evidence type="ECO:0000256" key="6">
    <source>
        <dbReference type="RuleBase" id="RU000461"/>
    </source>
</evidence>
<keyword evidence="7" id="KW-0472">Membrane</keyword>
<evidence type="ECO:0000256" key="4">
    <source>
        <dbReference type="ARBA" id="ARBA00023002"/>
    </source>
</evidence>